<name>A0AAU7DGU5_9BACT</name>
<evidence type="ECO:0000256" key="2">
    <source>
        <dbReference type="ARBA" id="ARBA00012137"/>
    </source>
</evidence>
<reference evidence="7" key="1">
    <citation type="submission" date="2023-03" db="EMBL/GenBank/DDBJ databases">
        <title>Edaphobacter sp.</title>
        <authorList>
            <person name="Huber K.J."/>
            <person name="Papendorf J."/>
            <person name="Pilke C."/>
            <person name="Bunk B."/>
            <person name="Sproeer C."/>
            <person name="Pester M."/>
        </authorList>
    </citation>
    <scope>NUCLEOTIDE SEQUENCE</scope>
    <source>
        <strain evidence="7">DSM 110680</strain>
    </source>
</reference>
<dbReference type="InterPro" id="IPR027417">
    <property type="entry name" value="P-loop_NTPase"/>
</dbReference>
<dbReference type="InterPro" id="IPR000764">
    <property type="entry name" value="Uridine_kinase-like"/>
</dbReference>
<dbReference type="AlphaFoldDB" id="A0AAU7DGU5"/>
<protein>
    <recommendedName>
        <fullName evidence="2">uridine/cytidine kinase</fullName>
        <ecNumber evidence="2">2.7.1.48</ecNumber>
    </recommendedName>
</protein>
<evidence type="ECO:0000259" key="6">
    <source>
        <dbReference type="SMART" id="SM00382"/>
    </source>
</evidence>
<organism evidence="7">
    <name type="scientific">Telmatobacter sp. DSM 110680</name>
    <dbReference type="NCBI Taxonomy" id="3036704"/>
    <lineage>
        <taxon>Bacteria</taxon>
        <taxon>Pseudomonadati</taxon>
        <taxon>Acidobacteriota</taxon>
        <taxon>Terriglobia</taxon>
        <taxon>Terriglobales</taxon>
        <taxon>Acidobacteriaceae</taxon>
        <taxon>Telmatobacter</taxon>
    </lineage>
</organism>
<dbReference type="InterPro" id="IPR006083">
    <property type="entry name" value="PRK/URK"/>
</dbReference>
<dbReference type="CDD" id="cd02023">
    <property type="entry name" value="UMPK"/>
    <property type="match status" value="1"/>
</dbReference>
<dbReference type="SMART" id="SM00382">
    <property type="entry name" value="AAA"/>
    <property type="match status" value="1"/>
</dbReference>
<dbReference type="RefSeq" id="WP_348262158.1">
    <property type="nucleotide sequence ID" value="NZ_CP121196.1"/>
</dbReference>
<dbReference type="InterPro" id="IPR003593">
    <property type="entry name" value="AAA+_ATPase"/>
</dbReference>
<accession>A0AAU7DGU5</accession>
<evidence type="ECO:0000256" key="4">
    <source>
        <dbReference type="ARBA" id="ARBA00022741"/>
    </source>
</evidence>
<feature type="domain" description="AAA+ ATPase" evidence="6">
    <location>
        <begin position="18"/>
        <end position="161"/>
    </location>
</feature>
<evidence type="ECO:0000256" key="1">
    <source>
        <dbReference type="ARBA" id="ARBA00004690"/>
    </source>
</evidence>
<dbReference type="GO" id="GO:0005524">
    <property type="term" value="F:ATP binding"/>
    <property type="evidence" value="ECO:0007669"/>
    <property type="project" value="InterPro"/>
</dbReference>
<dbReference type="EC" id="2.7.1.48" evidence="2"/>
<evidence type="ECO:0000313" key="7">
    <source>
        <dbReference type="EMBL" id="XBH16928.1"/>
    </source>
</evidence>
<dbReference type="EMBL" id="CP121196">
    <property type="protein sequence ID" value="XBH16928.1"/>
    <property type="molecule type" value="Genomic_DNA"/>
</dbReference>
<dbReference type="Pfam" id="PF00485">
    <property type="entry name" value="PRK"/>
    <property type="match status" value="1"/>
</dbReference>
<sequence>MSEGAHIDRGNPPRLPFPPQIIGIAGASGSGKTTLAAELARELNGFHFPLDNYYLDLSHLPLPLRAKENFDDPALIESSLLAKHISALSRGETIERPLYDFSSYIRISDRTETVRAAAFVLVEGLFALYYRPLLPLYHLRVYVDTPDEVCFDRRMRRDTIERGRTPESVRQQYDATVRPSSIAFVRPSAANADLIIDGTAALDWKVEQVLASMRTHGLLRLPR</sequence>
<keyword evidence="4" id="KW-0547">Nucleotide-binding</keyword>
<comment type="pathway">
    <text evidence="1">Pyrimidine metabolism; UMP biosynthesis via salvage pathway; UMP from uridine: step 1/1.</text>
</comment>
<keyword evidence="3" id="KW-0808">Transferase</keyword>
<evidence type="ECO:0000256" key="5">
    <source>
        <dbReference type="ARBA" id="ARBA00022777"/>
    </source>
</evidence>
<proteinExistence type="predicted"/>
<evidence type="ECO:0000256" key="3">
    <source>
        <dbReference type="ARBA" id="ARBA00022679"/>
    </source>
</evidence>
<keyword evidence="5 7" id="KW-0418">Kinase</keyword>
<dbReference type="PRINTS" id="PR00988">
    <property type="entry name" value="URIDINKINASE"/>
</dbReference>
<gene>
    <name evidence="7" type="ORF">P8935_20425</name>
</gene>
<dbReference type="GO" id="GO:0004849">
    <property type="term" value="F:uridine kinase activity"/>
    <property type="evidence" value="ECO:0007669"/>
    <property type="project" value="UniProtKB-EC"/>
</dbReference>
<dbReference type="PANTHER" id="PTHR10285">
    <property type="entry name" value="URIDINE KINASE"/>
    <property type="match status" value="1"/>
</dbReference>
<dbReference type="SUPFAM" id="SSF52540">
    <property type="entry name" value="P-loop containing nucleoside triphosphate hydrolases"/>
    <property type="match status" value="1"/>
</dbReference>
<dbReference type="Gene3D" id="3.40.50.300">
    <property type="entry name" value="P-loop containing nucleotide triphosphate hydrolases"/>
    <property type="match status" value="1"/>
</dbReference>